<dbReference type="EMBL" id="QVIA01000001">
    <property type="protein sequence ID" value="RGC35484.1"/>
    <property type="molecule type" value="Genomic_DNA"/>
</dbReference>
<reference evidence="2 3" key="1">
    <citation type="submission" date="2018-08" db="EMBL/GenBank/DDBJ databases">
        <title>A genome reference for cultivated species of the human gut microbiota.</title>
        <authorList>
            <person name="Zou Y."/>
            <person name="Xue W."/>
            <person name="Luo G."/>
        </authorList>
    </citation>
    <scope>NUCLEOTIDE SEQUENCE [LARGE SCALE GENOMIC DNA]</scope>
    <source>
        <strain evidence="2 3">AF19-21</strain>
    </source>
</reference>
<dbReference type="NCBIfam" id="TIGR00792">
    <property type="entry name" value="gph"/>
    <property type="match status" value="1"/>
</dbReference>
<dbReference type="AlphaFoldDB" id="A0A3E2X1X7"/>
<dbReference type="GO" id="GO:0008643">
    <property type="term" value="P:carbohydrate transport"/>
    <property type="evidence" value="ECO:0007669"/>
    <property type="project" value="InterPro"/>
</dbReference>
<feature type="transmembrane region" description="Helical" evidence="1">
    <location>
        <begin position="200"/>
        <end position="220"/>
    </location>
</feature>
<dbReference type="PANTHER" id="PTHR11328">
    <property type="entry name" value="MAJOR FACILITATOR SUPERFAMILY DOMAIN-CONTAINING PROTEIN"/>
    <property type="match status" value="1"/>
</dbReference>
<evidence type="ECO:0000313" key="2">
    <source>
        <dbReference type="EMBL" id="RGC35484.1"/>
    </source>
</evidence>
<feature type="transmembrane region" description="Helical" evidence="1">
    <location>
        <begin position="257"/>
        <end position="285"/>
    </location>
</feature>
<feature type="transmembrane region" description="Helical" evidence="1">
    <location>
        <begin position="52"/>
        <end position="71"/>
    </location>
</feature>
<gene>
    <name evidence="2" type="ORF">DWX41_00360</name>
</gene>
<dbReference type="GO" id="GO:0015293">
    <property type="term" value="F:symporter activity"/>
    <property type="evidence" value="ECO:0007669"/>
    <property type="project" value="InterPro"/>
</dbReference>
<feature type="transmembrane region" description="Helical" evidence="1">
    <location>
        <begin position="397"/>
        <end position="419"/>
    </location>
</feature>
<feature type="transmembrane region" description="Helical" evidence="1">
    <location>
        <begin position="358"/>
        <end position="385"/>
    </location>
</feature>
<dbReference type="InterPro" id="IPR036259">
    <property type="entry name" value="MFS_trans_sf"/>
</dbReference>
<dbReference type="Pfam" id="PF13347">
    <property type="entry name" value="MFS_2"/>
    <property type="match status" value="1"/>
</dbReference>
<dbReference type="PANTHER" id="PTHR11328:SF24">
    <property type="entry name" value="MAJOR FACILITATOR SUPERFAMILY (MFS) PROFILE DOMAIN-CONTAINING PROTEIN"/>
    <property type="match status" value="1"/>
</dbReference>
<evidence type="ECO:0000256" key="1">
    <source>
        <dbReference type="SAM" id="Phobius"/>
    </source>
</evidence>
<dbReference type="InterPro" id="IPR001927">
    <property type="entry name" value="Na/Gal_symport"/>
</dbReference>
<dbReference type="RefSeq" id="WP_025653803.1">
    <property type="nucleotide sequence ID" value="NZ_QVIA01000001.1"/>
</dbReference>
<dbReference type="Proteomes" id="UP000261111">
    <property type="component" value="Unassembled WGS sequence"/>
</dbReference>
<dbReference type="SUPFAM" id="SSF103473">
    <property type="entry name" value="MFS general substrate transporter"/>
    <property type="match status" value="1"/>
</dbReference>
<feature type="transmembrane region" description="Helical" evidence="1">
    <location>
        <begin position="291"/>
        <end position="314"/>
    </location>
</feature>
<feature type="transmembrane region" description="Helical" evidence="1">
    <location>
        <begin position="123"/>
        <end position="146"/>
    </location>
</feature>
<dbReference type="GeneID" id="93336316"/>
<sequence>MRKLDKYDIDFRSTTGKIPWVDKIAMSLNSGFAFNVAWIIFGYYLMFFYTDIVGMSAGVAGTIILAARLLDVITDPIIGYLIDNVCLKWGRFRSWMFVGILPLTISFVAIFTNLKGATMGTKLVWAAISYSIFGAIGATATYSPFTGMVMNMTKNPQERAVIASLQGMFNGISNIVAATFFISLVKLFGHNSADQSKGYFGAAIVIAAIIFICALFVIIISKKYELNRDGSVREHLMQTEHEPFLSQLKNLAANRPVIILITGQIIFQIMLAIRNGVMIYFFQYYWGMEDFYVTAVFWNTVALGVGALLLKPLIKCFGDTNRAYKVVIAVNIVLFAVMFFMVRAMGAEGSGESIQFGLLFAVFLFSGLAIGSYTSFATVLTLNTVDHSEYIAGKPQAGLIHAGFGLSITLGAALGGFFFGNILEAIGYVANAKQSAGTLNSMLFVMFAVPALLTLAHFVLQQFFNLTDKQVAEELQEMKSKKSEA</sequence>
<feature type="transmembrane region" description="Helical" evidence="1">
    <location>
        <begin position="326"/>
        <end position="346"/>
    </location>
</feature>
<keyword evidence="1" id="KW-1133">Transmembrane helix</keyword>
<dbReference type="Gene3D" id="1.20.1250.20">
    <property type="entry name" value="MFS general substrate transporter like domains"/>
    <property type="match status" value="1"/>
</dbReference>
<keyword evidence="1" id="KW-0472">Membrane</keyword>
<evidence type="ECO:0000313" key="3">
    <source>
        <dbReference type="Proteomes" id="UP000261111"/>
    </source>
</evidence>
<feature type="transmembrane region" description="Helical" evidence="1">
    <location>
        <begin position="167"/>
        <end position="188"/>
    </location>
</feature>
<feature type="transmembrane region" description="Helical" evidence="1">
    <location>
        <begin position="92"/>
        <end position="111"/>
    </location>
</feature>
<dbReference type="GO" id="GO:0006814">
    <property type="term" value="P:sodium ion transport"/>
    <property type="evidence" value="ECO:0007669"/>
    <property type="project" value="InterPro"/>
</dbReference>
<evidence type="ECO:0008006" key="4">
    <source>
        <dbReference type="Google" id="ProtNLM"/>
    </source>
</evidence>
<protein>
    <recommendedName>
        <fullName evidence="4">MFS transporter</fullName>
    </recommendedName>
</protein>
<dbReference type="InterPro" id="IPR039672">
    <property type="entry name" value="MFS_2"/>
</dbReference>
<feature type="transmembrane region" description="Helical" evidence="1">
    <location>
        <begin position="20"/>
        <end position="46"/>
    </location>
</feature>
<organism evidence="2 3">
    <name type="scientific">Hungatella hathewayi</name>
    <dbReference type="NCBI Taxonomy" id="154046"/>
    <lineage>
        <taxon>Bacteria</taxon>
        <taxon>Bacillati</taxon>
        <taxon>Bacillota</taxon>
        <taxon>Clostridia</taxon>
        <taxon>Lachnospirales</taxon>
        <taxon>Lachnospiraceae</taxon>
        <taxon>Hungatella</taxon>
    </lineage>
</organism>
<comment type="caution">
    <text evidence="2">The sequence shown here is derived from an EMBL/GenBank/DDBJ whole genome shotgun (WGS) entry which is preliminary data.</text>
</comment>
<keyword evidence="1" id="KW-0812">Transmembrane</keyword>
<accession>A0A3E2X1X7</accession>
<dbReference type="GO" id="GO:0005886">
    <property type="term" value="C:plasma membrane"/>
    <property type="evidence" value="ECO:0007669"/>
    <property type="project" value="TreeGrafter"/>
</dbReference>
<proteinExistence type="predicted"/>
<name>A0A3E2X1X7_9FIRM</name>
<feature type="transmembrane region" description="Helical" evidence="1">
    <location>
        <begin position="439"/>
        <end position="460"/>
    </location>
</feature>